<proteinExistence type="predicted"/>
<dbReference type="EMBL" id="JASSZA010000013">
    <property type="protein sequence ID" value="KAK2095186.1"/>
    <property type="molecule type" value="Genomic_DNA"/>
</dbReference>
<name>A0ABQ9UDR4_SAGOE</name>
<evidence type="ECO:0000313" key="3">
    <source>
        <dbReference type="Proteomes" id="UP001266305"/>
    </source>
</evidence>
<dbReference type="Proteomes" id="UP001266305">
    <property type="component" value="Unassembled WGS sequence"/>
</dbReference>
<protein>
    <submittedName>
        <fullName evidence="2">Uncharacterized protein</fullName>
    </submittedName>
</protein>
<evidence type="ECO:0000256" key="1">
    <source>
        <dbReference type="SAM" id="MobiDB-lite"/>
    </source>
</evidence>
<accession>A0ABQ9UDR4</accession>
<organism evidence="2 3">
    <name type="scientific">Saguinus oedipus</name>
    <name type="common">Cotton-top tamarin</name>
    <name type="synonym">Oedipomidas oedipus</name>
    <dbReference type="NCBI Taxonomy" id="9490"/>
    <lineage>
        <taxon>Eukaryota</taxon>
        <taxon>Metazoa</taxon>
        <taxon>Chordata</taxon>
        <taxon>Craniata</taxon>
        <taxon>Vertebrata</taxon>
        <taxon>Euteleostomi</taxon>
        <taxon>Mammalia</taxon>
        <taxon>Eutheria</taxon>
        <taxon>Euarchontoglires</taxon>
        <taxon>Primates</taxon>
        <taxon>Haplorrhini</taxon>
        <taxon>Platyrrhini</taxon>
        <taxon>Cebidae</taxon>
        <taxon>Callitrichinae</taxon>
        <taxon>Saguinus</taxon>
    </lineage>
</organism>
<sequence>MGHPRCCGYQCVGAGAWGSSVWAGSSPLRVGASAKGDRCVVKGSPALLGLPDPAPPGARRRRSVLTCLTCLPNLARRPELRPWRRAGSFPSDRAGTSASPRLPGRGSGVSLGL</sequence>
<comment type="caution">
    <text evidence="2">The sequence shown here is derived from an EMBL/GenBank/DDBJ whole genome shotgun (WGS) entry which is preliminary data.</text>
</comment>
<reference evidence="2 3" key="1">
    <citation type="submission" date="2023-05" db="EMBL/GenBank/DDBJ databases">
        <title>B98-5 Cell Line De Novo Hybrid Assembly: An Optical Mapping Approach.</title>
        <authorList>
            <person name="Kananen K."/>
            <person name="Auerbach J.A."/>
            <person name="Kautto E."/>
            <person name="Blachly J.S."/>
        </authorList>
    </citation>
    <scope>NUCLEOTIDE SEQUENCE [LARGE SCALE GENOMIC DNA]</scope>
    <source>
        <strain evidence="2">B95-8</strain>
        <tissue evidence="2">Cell line</tissue>
    </source>
</reference>
<keyword evidence="3" id="KW-1185">Reference proteome</keyword>
<gene>
    <name evidence="2" type="ORF">P7K49_026602</name>
</gene>
<feature type="region of interest" description="Disordered" evidence="1">
    <location>
        <begin position="81"/>
        <end position="113"/>
    </location>
</feature>
<evidence type="ECO:0000313" key="2">
    <source>
        <dbReference type="EMBL" id="KAK2095186.1"/>
    </source>
</evidence>